<gene>
    <name evidence="4" type="ORF">DHEL01_v209315</name>
</gene>
<keyword evidence="5" id="KW-1185">Reference proteome</keyword>
<dbReference type="GO" id="GO:0008270">
    <property type="term" value="F:zinc ion binding"/>
    <property type="evidence" value="ECO:0007669"/>
    <property type="project" value="InterPro"/>
</dbReference>
<sequence length="558" mass="61604">MQSNIDPSSFGLSLRALSPNTNMQASNSTSLKPPAPDPPSPSSDGGAKSSRVGPRRDDAKDAVDQSSPTWNSSLEFCQHEDDTAVSHPIEASARTSFETFANLNAQGAFSLNPFLGNQLGPAIGPSLFASLGTTEDIHHFVFRSVTQMMGGQLTAESIVRYYFGTVNKWFTIVERSGFEPRFGQMWNSEPSAETGLLALSMLLIVRAPEDTPGVSMQNSLYHSIKTLCGLVAAKEPMSVPLLQATLLVCLYELCHFMPQQAYMTLGSCITISRAFGWLNESFWGQDQWIVRPRVLKAYSIIWWAMMFLESGVQAEELGFPRSMPLLDFQVPFPEHFDPFLPLAQKQQYGGTTQREVFRFADEEDDTIDTIVFPEAKSTSLLLQVLQNTSGQASMTAASRESLTKAMMDHARHIVSTPWKDSSRFAALSLTYTAILKLNHPHLGIVGAGATHDTMDRAAIQTTLPVIESICHSARLMSSSGSLSFLGPLVPPMAYSTFLGAMLLIRLGDVVMHDPEWPSKVQLLRSCLEVFAKRWKIAEKHLQALNAAFQTHLHQLQLR</sequence>
<accession>A0A2P5HPW1</accession>
<protein>
    <recommendedName>
        <fullName evidence="3">Xylanolytic transcriptional activator regulatory domain-containing protein</fullName>
    </recommendedName>
</protein>
<dbReference type="GO" id="GO:0003700">
    <property type="term" value="F:DNA-binding transcription factor activity"/>
    <property type="evidence" value="ECO:0007669"/>
    <property type="project" value="InterPro"/>
</dbReference>
<evidence type="ECO:0000256" key="1">
    <source>
        <dbReference type="ARBA" id="ARBA00023242"/>
    </source>
</evidence>
<dbReference type="GO" id="GO:0006351">
    <property type="term" value="P:DNA-templated transcription"/>
    <property type="evidence" value="ECO:0007669"/>
    <property type="project" value="InterPro"/>
</dbReference>
<feature type="compositionally biased region" description="Polar residues" evidence="2">
    <location>
        <begin position="1"/>
        <end position="11"/>
    </location>
</feature>
<dbReference type="EMBL" id="MAVT02001033">
    <property type="protein sequence ID" value="POS72294.1"/>
    <property type="molecule type" value="Genomic_DNA"/>
</dbReference>
<dbReference type="Proteomes" id="UP000094444">
    <property type="component" value="Unassembled WGS sequence"/>
</dbReference>
<dbReference type="STRING" id="158607.A0A2P5HPW1"/>
<dbReference type="InterPro" id="IPR050987">
    <property type="entry name" value="AtrR-like"/>
</dbReference>
<proteinExistence type="predicted"/>
<evidence type="ECO:0000256" key="2">
    <source>
        <dbReference type="SAM" id="MobiDB-lite"/>
    </source>
</evidence>
<feature type="compositionally biased region" description="Polar residues" evidence="2">
    <location>
        <begin position="18"/>
        <end position="31"/>
    </location>
</feature>
<evidence type="ECO:0000313" key="4">
    <source>
        <dbReference type="EMBL" id="POS72294.1"/>
    </source>
</evidence>
<name>A0A2P5HPW1_DIAHE</name>
<comment type="caution">
    <text evidence="4">The sequence shown here is derived from an EMBL/GenBank/DDBJ whole genome shotgun (WGS) entry which is preliminary data.</text>
</comment>
<keyword evidence="1" id="KW-0539">Nucleus</keyword>
<dbReference type="Pfam" id="PF04082">
    <property type="entry name" value="Fungal_trans"/>
    <property type="match status" value="1"/>
</dbReference>
<evidence type="ECO:0000313" key="5">
    <source>
        <dbReference type="Proteomes" id="UP000094444"/>
    </source>
</evidence>
<dbReference type="OrthoDB" id="3862662at2759"/>
<dbReference type="CDD" id="cd12148">
    <property type="entry name" value="fungal_TF_MHR"/>
    <property type="match status" value="1"/>
</dbReference>
<feature type="region of interest" description="Disordered" evidence="2">
    <location>
        <begin position="1"/>
        <end position="70"/>
    </location>
</feature>
<dbReference type="AlphaFoldDB" id="A0A2P5HPW1"/>
<dbReference type="PANTHER" id="PTHR46910:SF11">
    <property type="entry name" value="ZN(2)-C6 FUNGAL-TYPE DOMAIN-CONTAINING PROTEIN"/>
    <property type="match status" value="1"/>
</dbReference>
<feature type="compositionally biased region" description="Basic and acidic residues" evidence="2">
    <location>
        <begin position="54"/>
        <end position="63"/>
    </location>
</feature>
<dbReference type="InParanoid" id="A0A2P5HPW1"/>
<dbReference type="GO" id="GO:0003677">
    <property type="term" value="F:DNA binding"/>
    <property type="evidence" value="ECO:0007669"/>
    <property type="project" value="InterPro"/>
</dbReference>
<feature type="domain" description="Xylanolytic transcriptional activator regulatory" evidence="3">
    <location>
        <begin position="161"/>
        <end position="337"/>
    </location>
</feature>
<dbReference type="PANTHER" id="PTHR46910">
    <property type="entry name" value="TRANSCRIPTION FACTOR PDR1"/>
    <property type="match status" value="1"/>
</dbReference>
<organism evidence="4 5">
    <name type="scientific">Diaporthe helianthi</name>
    <dbReference type="NCBI Taxonomy" id="158607"/>
    <lineage>
        <taxon>Eukaryota</taxon>
        <taxon>Fungi</taxon>
        <taxon>Dikarya</taxon>
        <taxon>Ascomycota</taxon>
        <taxon>Pezizomycotina</taxon>
        <taxon>Sordariomycetes</taxon>
        <taxon>Sordariomycetidae</taxon>
        <taxon>Diaporthales</taxon>
        <taxon>Diaporthaceae</taxon>
        <taxon>Diaporthe</taxon>
    </lineage>
</organism>
<reference evidence="4" key="1">
    <citation type="submission" date="2017-09" db="EMBL/GenBank/DDBJ databases">
        <title>Polyketide synthases of a Diaporthe helianthi virulent isolate.</title>
        <authorList>
            <person name="Baroncelli R."/>
        </authorList>
    </citation>
    <scope>NUCLEOTIDE SEQUENCE [LARGE SCALE GENOMIC DNA]</scope>
    <source>
        <strain evidence="4">7/96</strain>
    </source>
</reference>
<evidence type="ECO:0000259" key="3">
    <source>
        <dbReference type="Pfam" id="PF04082"/>
    </source>
</evidence>
<dbReference type="InterPro" id="IPR007219">
    <property type="entry name" value="XnlR_reg_dom"/>
</dbReference>